<dbReference type="AlphaFoldDB" id="A0A9P0HDH5"/>
<feature type="region of interest" description="Disordered" evidence="1">
    <location>
        <begin position="33"/>
        <end position="79"/>
    </location>
</feature>
<reference evidence="2" key="1">
    <citation type="submission" date="2022-01" db="EMBL/GenBank/DDBJ databases">
        <authorList>
            <person name="King R."/>
        </authorList>
    </citation>
    <scope>NUCLEOTIDE SEQUENCE</scope>
</reference>
<dbReference type="EMBL" id="OV725080">
    <property type="protein sequence ID" value="CAH1399859.1"/>
    <property type="molecule type" value="Genomic_DNA"/>
</dbReference>
<evidence type="ECO:0000256" key="1">
    <source>
        <dbReference type="SAM" id="MobiDB-lite"/>
    </source>
</evidence>
<evidence type="ECO:0000313" key="3">
    <source>
        <dbReference type="Proteomes" id="UP001152798"/>
    </source>
</evidence>
<gene>
    <name evidence="2" type="ORF">NEZAVI_LOCUS9216</name>
</gene>
<accession>A0A9P0HDH5</accession>
<feature type="compositionally biased region" description="Basic and acidic residues" evidence="1">
    <location>
        <begin position="53"/>
        <end position="67"/>
    </location>
</feature>
<evidence type="ECO:0000313" key="2">
    <source>
        <dbReference type="EMBL" id="CAH1399859.1"/>
    </source>
</evidence>
<dbReference type="Proteomes" id="UP001152798">
    <property type="component" value="Chromosome 4"/>
</dbReference>
<name>A0A9P0HDH5_NEZVI</name>
<proteinExistence type="predicted"/>
<organism evidence="2 3">
    <name type="scientific">Nezara viridula</name>
    <name type="common">Southern green stink bug</name>
    <name type="synonym">Cimex viridulus</name>
    <dbReference type="NCBI Taxonomy" id="85310"/>
    <lineage>
        <taxon>Eukaryota</taxon>
        <taxon>Metazoa</taxon>
        <taxon>Ecdysozoa</taxon>
        <taxon>Arthropoda</taxon>
        <taxon>Hexapoda</taxon>
        <taxon>Insecta</taxon>
        <taxon>Pterygota</taxon>
        <taxon>Neoptera</taxon>
        <taxon>Paraneoptera</taxon>
        <taxon>Hemiptera</taxon>
        <taxon>Heteroptera</taxon>
        <taxon>Panheteroptera</taxon>
        <taxon>Pentatomomorpha</taxon>
        <taxon>Pentatomoidea</taxon>
        <taxon>Pentatomidae</taxon>
        <taxon>Pentatominae</taxon>
        <taxon>Nezara</taxon>
    </lineage>
</organism>
<sequence length="169" mass="19233">MSPNRESVGPQDPAIPRTVINVLLKGVVEQPPVLLEAPSPPPGRYPNHTAAHRGREPPYPKCKDLEAKKRRSHDNGTQEDSEVWLEEIVRHFRIRCMYWRIFLSASNTSWPLLENSSTDAEYSGVVPYGAFRRRKTRPQKEINNGGKLVLTWVDSFIRPIIGADSDVDY</sequence>
<keyword evidence="3" id="KW-1185">Reference proteome</keyword>
<protein>
    <submittedName>
        <fullName evidence="2">Uncharacterized protein</fullName>
    </submittedName>
</protein>